<organism evidence="7 8">
    <name type="scientific">Mumia flava</name>
    <dbReference type="NCBI Taxonomy" id="1348852"/>
    <lineage>
        <taxon>Bacteria</taxon>
        <taxon>Bacillati</taxon>
        <taxon>Actinomycetota</taxon>
        <taxon>Actinomycetes</taxon>
        <taxon>Propionibacteriales</taxon>
        <taxon>Nocardioidaceae</taxon>
        <taxon>Mumia</taxon>
    </lineage>
</organism>
<evidence type="ECO:0000256" key="5">
    <source>
        <dbReference type="SAM" id="SignalP"/>
    </source>
</evidence>
<feature type="signal peptide" evidence="5">
    <location>
        <begin position="1"/>
        <end position="24"/>
    </location>
</feature>
<evidence type="ECO:0000256" key="3">
    <source>
        <dbReference type="ARBA" id="ARBA00022448"/>
    </source>
</evidence>
<dbReference type="OrthoDB" id="1846031at2"/>
<gene>
    <name evidence="7" type="ORF">CLV56_3220</name>
</gene>
<dbReference type="Gene3D" id="3.40.50.1980">
    <property type="entry name" value="Nitrogenase molybdenum iron protein domain"/>
    <property type="match status" value="2"/>
</dbReference>
<feature type="domain" description="Fe/B12 periplasmic-binding" evidence="6">
    <location>
        <begin position="59"/>
        <end position="323"/>
    </location>
</feature>
<dbReference type="PROSITE" id="PS51257">
    <property type="entry name" value="PROKAR_LIPOPROTEIN"/>
    <property type="match status" value="1"/>
</dbReference>
<protein>
    <submittedName>
        <fullName evidence="7">Iron complex transport system substrate-binding protein</fullName>
    </submittedName>
</protein>
<keyword evidence="3" id="KW-0813">Transport</keyword>
<sequence>MPRPHRLLALVAALVLALSLAACANDANDDSAAEATEASTRTIEDTFNGTVEGVPTDPQRVVALWRTGSLLADIGVTPVGSLEGEFLEEELGSDLYADYADIPTVGTFEGVDIEKVIELDPDLIIGMDNGGLAIDYDELSEIAPTVILNIAEPTDVWDNYPKVADIVGKSTTFEEQNADLDAQLADIAAEHGDVVGDLQVTSFSSFDGTIWVDTSKSLSYRRLDAAGFGYNPDYTDDPERYVTELSMENIASLADQDIIFYDATLEGEPAAGIQEILDSASFQRLDAAKKGNVFPLTSGVIYTFAGAFSQVEDLTAAAEAYQP</sequence>
<dbReference type="SUPFAM" id="SSF53807">
    <property type="entry name" value="Helical backbone' metal receptor"/>
    <property type="match status" value="1"/>
</dbReference>
<dbReference type="AlphaFoldDB" id="A0A0B2BE83"/>
<dbReference type="InterPro" id="IPR002491">
    <property type="entry name" value="ABC_transptr_periplasmic_BD"/>
</dbReference>
<feature type="chain" id="PRO_5038639836" evidence="5">
    <location>
        <begin position="25"/>
        <end position="323"/>
    </location>
</feature>
<evidence type="ECO:0000256" key="4">
    <source>
        <dbReference type="ARBA" id="ARBA00022729"/>
    </source>
</evidence>
<dbReference type="PANTHER" id="PTHR30532">
    <property type="entry name" value="IRON III DICITRATE-BINDING PERIPLASMIC PROTEIN"/>
    <property type="match status" value="1"/>
</dbReference>
<dbReference type="InterPro" id="IPR051313">
    <property type="entry name" value="Bact_iron-sidero_bind"/>
</dbReference>
<evidence type="ECO:0000259" key="6">
    <source>
        <dbReference type="PROSITE" id="PS50983"/>
    </source>
</evidence>
<dbReference type="Pfam" id="PF01497">
    <property type="entry name" value="Peripla_BP_2"/>
    <property type="match status" value="1"/>
</dbReference>
<dbReference type="GO" id="GO:0030288">
    <property type="term" value="C:outer membrane-bounded periplasmic space"/>
    <property type="evidence" value="ECO:0007669"/>
    <property type="project" value="TreeGrafter"/>
</dbReference>
<evidence type="ECO:0000313" key="8">
    <source>
        <dbReference type="Proteomes" id="UP000230842"/>
    </source>
</evidence>
<evidence type="ECO:0000256" key="1">
    <source>
        <dbReference type="ARBA" id="ARBA00004196"/>
    </source>
</evidence>
<reference evidence="7 8" key="1">
    <citation type="submission" date="2017-11" db="EMBL/GenBank/DDBJ databases">
        <title>Genomic Encyclopedia of Archaeal and Bacterial Type Strains, Phase II (KMG-II): From Individual Species to Whole Genera.</title>
        <authorList>
            <person name="Goeker M."/>
        </authorList>
    </citation>
    <scope>NUCLEOTIDE SEQUENCE [LARGE SCALE GENOMIC DNA]</scope>
    <source>
        <strain evidence="7 8">DSM 27763</strain>
    </source>
</reference>
<dbReference type="PANTHER" id="PTHR30532:SF1">
    <property type="entry name" value="IRON(3+)-HYDROXAMATE-BINDING PROTEIN FHUD"/>
    <property type="match status" value="1"/>
</dbReference>
<evidence type="ECO:0000256" key="2">
    <source>
        <dbReference type="ARBA" id="ARBA00008814"/>
    </source>
</evidence>
<comment type="similarity">
    <text evidence="2">Belongs to the bacterial solute-binding protein 8 family.</text>
</comment>
<comment type="caution">
    <text evidence="7">The sequence shown here is derived from an EMBL/GenBank/DDBJ whole genome shotgun (WGS) entry which is preliminary data.</text>
</comment>
<dbReference type="RefSeq" id="WP_039356525.1">
    <property type="nucleotide sequence ID" value="NZ_PGEZ01000002.1"/>
</dbReference>
<proteinExistence type="inferred from homology"/>
<name>A0A0B2BE83_9ACTN</name>
<dbReference type="EMBL" id="PGEZ01000002">
    <property type="protein sequence ID" value="PJJ53728.1"/>
    <property type="molecule type" value="Genomic_DNA"/>
</dbReference>
<dbReference type="Proteomes" id="UP000230842">
    <property type="component" value="Unassembled WGS sequence"/>
</dbReference>
<keyword evidence="4 5" id="KW-0732">Signal</keyword>
<accession>A0A0B2BE83</accession>
<dbReference type="PROSITE" id="PS50983">
    <property type="entry name" value="FE_B12_PBP"/>
    <property type="match status" value="1"/>
</dbReference>
<comment type="subcellular location">
    <subcellularLocation>
        <location evidence="1">Cell envelope</location>
    </subcellularLocation>
</comment>
<evidence type="ECO:0000313" key="7">
    <source>
        <dbReference type="EMBL" id="PJJ53728.1"/>
    </source>
</evidence>
<dbReference type="GO" id="GO:1901678">
    <property type="term" value="P:iron coordination entity transport"/>
    <property type="evidence" value="ECO:0007669"/>
    <property type="project" value="UniProtKB-ARBA"/>
</dbReference>
<keyword evidence="8" id="KW-1185">Reference proteome</keyword>